<evidence type="ECO:0000313" key="5">
    <source>
        <dbReference type="Proteomes" id="UP000017800"/>
    </source>
</evidence>
<proteinExistence type="predicted"/>
<accession>V5FG56</accession>
<reference evidence="4 5" key="1">
    <citation type="submission" date="2013-10" db="EMBL/GenBank/DDBJ databases">
        <authorList>
            <person name="Ichikawa N."/>
            <person name="Kimura A."/>
            <person name="Ohji S."/>
            <person name="Hosoyama A."/>
            <person name="Fujita N."/>
        </authorList>
    </citation>
    <scope>NUCLEOTIDE SEQUENCE [LARGE SCALE GENOMIC DNA]</scope>
    <source>
        <strain evidence="4 5">NBRC 102217</strain>
    </source>
</reference>
<organism evidence="4 5">
    <name type="scientific">Vibrio halioticoli NBRC 102217</name>
    <dbReference type="NCBI Taxonomy" id="1219072"/>
    <lineage>
        <taxon>Bacteria</taxon>
        <taxon>Pseudomonadati</taxon>
        <taxon>Pseudomonadota</taxon>
        <taxon>Gammaproteobacteria</taxon>
        <taxon>Vibrionales</taxon>
        <taxon>Vibrionaceae</taxon>
        <taxon>Vibrio</taxon>
    </lineage>
</organism>
<dbReference type="OrthoDB" id="367448at2"/>
<evidence type="ECO:0000256" key="3">
    <source>
        <dbReference type="ARBA" id="ARBA00022842"/>
    </source>
</evidence>
<dbReference type="InterPro" id="IPR023214">
    <property type="entry name" value="HAD_sf"/>
</dbReference>
<dbReference type="AlphaFoldDB" id="V5FG56"/>
<dbReference type="GO" id="GO:0016787">
    <property type="term" value="F:hydrolase activity"/>
    <property type="evidence" value="ECO:0007669"/>
    <property type="project" value="UniProtKB-KW"/>
</dbReference>
<keyword evidence="3" id="KW-0460">Magnesium</keyword>
<name>V5FG56_9VIBR</name>
<dbReference type="SUPFAM" id="SSF56784">
    <property type="entry name" value="HAD-like"/>
    <property type="match status" value="1"/>
</dbReference>
<gene>
    <name evidence="4" type="ORF">VHA01S_054_00270</name>
</gene>
<comment type="cofactor">
    <cofactor evidence="1">
        <name>Mg(2+)</name>
        <dbReference type="ChEBI" id="CHEBI:18420"/>
    </cofactor>
</comment>
<dbReference type="PANTHER" id="PTHR46470">
    <property type="entry name" value="N-ACYLNEURAMINATE-9-PHOSPHATASE"/>
    <property type="match status" value="1"/>
</dbReference>
<dbReference type="Gene3D" id="1.20.120.1600">
    <property type="match status" value="1"/>
</dbReference>
<dbReference type="SFLD" id="SFLDG01129">
    <property type="entry name" value="C1.5:_HAD__Beta-PGM__Phosphata"/>
    <property type="match status" value="1"/>
</dbReference>
<dbReference type="NCBIfam" id="TIGR01549">
    <property type="entry name" value="HAD-SF-IA-v1"/>
    <property type="match status" value="1"/>
</dbReference>
<evidence type="ECO:0000256" key="1">
    <source>
        <dbReference type="ARBA" id="ARBA00001946"/>
    </source>
</evidence>
<keyword evidence="2" id="KW-0378">Hydrolase</keyword>
<dbReference type="EMBL" id="BAUJ01000054">
    <property type="protein sequence ID" value="GAD90733.1"/>
    <property type="molecule type" value="Genomic_DNA"/>
</dbReference>
<dbReference type="PANTHER" id="PTHR46470:SF4">
    <property type="entry name" value="5-AMINO-6-(5-PHOSPHO-D-RIBITYLAMINO)URACIL PHOSPHATASE YIGB"/>
    <property type="match status" value="1"/>
</dbReference>
<dbReference type="InterPro" id="IPR036412">
    <property type="entry name" value="HAD-like_sf"/>
</dbReference>
<evidence type="ECO:0000256" key="2">
    <source>
        <dbReference type="ARBA" id="ARBA00022801"/>
    </source>
</evidence>
<dbReference type="Gene3D" id="3.40.50.1000">
    <property type="entry name" value="HAD superfamily/HAD-like"/>
    <property type="match status" value="1"/>
</dbReference>
<dbReference type="Pfam" id="PF00702">
    <property type="entry name" value="Hydrolase"/>
    <property type="match status" value="1"/>
</dbReference>
<evidence type="ECO:0000313" key="4">
    <source>
        <dbReference type="EMBL" id="GAD90733.1"/>
    </source>
</evidence>
<dbReference type="GO" id="GO:0009231">
    <property type="term" value="P:riboflavin biosynthetic process"/>
    <property type="evidence" value="ECO:0007669"/>
    <property type="project" value="TreeGrafter"/>
</dbReference>
<keyword evidence="5" id="KW-1185">Reference proteome</keyword>
<reference evidence="4 5" key="2">
    <citation type="submission" date="2013-11" db="EMBL/GenBank/DDBJ databases">
        <title>Whole genome shotgun sequence of Vibrio halioticoli NBRC 102217.</title>
        <authorList>
            <person name="Isaki S."/>
            <person name="Kimura A."/>
            <person name="Ohji S."/>
            <person name="Hosoyama A."/>
            <person name="Fujita N."/>
            <person name="Hashimoto M."/>
            <person name="Hosoyama Y."/>
            <person name="Yamazoe A."/>
        </authorList>
    </citation>
    <scope>NUCLEOTIDE SEQUENCE [LARGE SCALE GENOMIC DNA]</scope>
    <source>
        <strain evidence="4 5">NBRC 102217</strain>
    </source>
</reference>
<dbReference type="RefSeq" id="WP_023405049.1">
    <property type="nucleotide sequence ID" value="NZ_BAUJ01000054.1"/>
</dbReference>
<dbReference type="InterPro" id="IPR051400">
    <property type="entry name" value="HAD-like_hydrolase"/>
</dbReference>
<dbReference type="SFLD" id="SFLDS00003">
    <property type="entry name" value="Haloacid_Dehalogenase"/>
    <property type="match status" value="1"/>
</dbReference>
<comment type="caution">
    <text evidence="4">The sequence shown here is derived from an EMBL/GenBank/DDBJ whole genome shotgun (WGS) entry which is preliminary data.</text>
</comment>
<protein>
    <submittedName>
        <fullName evidence="4">Putative phosphatase</fullName>
    </submittedName>
</protein>
<dbReference type="InterPro" id="IPR006439">
    <property type="entry name" value="HAD-SF_hydro_IA"/>
</dbReference>
<sequence>MRFYRSLNTVQAMTFDLDDTLYDNHPVIKRLERDLRLWLVDSFPPLSAFDEQDWKRFKQQALRSSERCRHDVTVARETQLGFAFAAIGIIGTSQAEAIEQTMQQVTLLRNRVDIPEQTFRTLEVLAQRLPLVAITNGNVDVQRIGLQDYFCATFKAGPDGAAKPNADMFVKASKVLNTPAHSILHIGDHLQTDVMGAKAASFQAAWFNDSAIDIKLQSKATVMPDVEINRIEQLLHFI</sequence>
<dbReference type="eggNOG" id="COG1011">
    <property type="taxonomic scope" value="Bacteria"/>
</dbReference>
<dbReference type="Proteomes" id="UP000017800">
    <property type="component" value="Unassembled WGS sequence"/>
</dbReference>